<keyword evidence="2" id="KW-0378">Hydrolase</keyword>
<dbReference type="SUPFAM" id="SSF52540">
    <property type="entry name" value="P-loop containing nucleoside triphosphate hydrolases"/>
    <property type="match status" value="1"/>
</dbReference>
<dbReference type="GO" id="GO:0004386">
    <property type="term" value="F:helicase activity"/>
    <property type="evidence" value="ECO:0007669"/>
    <property type="project" value="UniProtKB-KW"/>
</dbReference>
<reference evidence="3" key="1">
    <citation type="journal article" date="2021" name="ISME J.">
        <title>Evolutionary origin and ecological implication of a unique nif island in free-living Bradyrhizobium lineages.</title>
        <authorList>
            <person name="Tao J."/>
        </authorList>
    </citation>
    <scope>NUCLEOTIDE SEQUENCE [LARGE SCALE GENOMIC DNA]</scope>
    <source>
        <strain evidence="3">SZCCT0434</strain>
    </source>
</reference>
<organism evidence="2 3">
    <name type="scientific">Bradyrhizobium jicamae</name>
    <dbReference type="NCBI Taxonomy" id="280332"/>
    <lineage>
        <taxon>Bacteria</taxon>
        <taxon>Pseudomonadati</taxon>
        <taxon>Pseudomonadota</taxon>
        <taxon>Alphaproteobacteria</taxon>
        <taxon>Hyphomicrobiales</taxon>
        <taxon>Nitrobacteraceae</taxon>
        <taxon>Bradyrhizobium</taxon>
    </lineage>
</organism>
<keyword evidence="3" id="KW-1185">Reference proteome</keyword>
<name>A0ABS5FJB0_9BRAD</name>
<dbReference type="RefSeq" id="WP_212493044.1">
    <property type="nucleotide sequence ID" value="NZ_JAFCJH010000014.1"/>
</dbReference>
<sequence length="658" mass="73670">MADFVTVTYGQTGASQSVNARGMRAMQARAFDARNSQYLLVKAPPASGKSRALMFIGLDKLENQGLSKVIVAVPERSIGNSFKSTKLTETGFLRDWIVDPKWNLTDSAGAAGKVSAFKAFMASDDDILVCTHATLRFAFDQLGASAFADSVLAIDEFHHVSADENNRLGEVVRALMQEDKAHIVAMTGSYFRGDTAPVLHPEDEGRFNRVTYTYYEQLNGYQYLKTLGIGYHFYRGRYIEAINQVLNSDLKTIVHIPHVRSAESTSDKYDEVDRIHDHLGTVLRKDEETGLYLVQRADGRILKIADLVDDGPERERVMRTLRKIESRDDVDIIIALGMAKEGFDWIWCEHALTVGYRGSLTEVIQIIGRATRDAPDKTHAQFTNLIAEPDASEERVTDAVNNMLKAIACSLLMEQVLAPNFKFRTKADADELDGSRKETDIVYTQDDSIIVIKDFAEPTTERTRQILESDLNDLTAAIIQDTDVLRAGMNPDYSPEIVNQVIIPKVIEHKYPDLTPEEVEEVRQAVVANGVFKSPSIQIEQHGDTKFVRMAERLINIDQLDMDLIDSINPFQKAYEILSKSVTEEVLRTIHAAVASTKISMTEQEAVSSWPRIQAFKKEKGVPPSLVSPNPIERRLAEALAWLQAKKRERAKTVSTES</sequence>
<dbReference type="InterPro" id="IPR027417">
    <property type="entry name" value="P-loop_NTPase"/>
</dbReference>
<dbReference type="Pfam" id="PF00270">
    <property type="entry name" value="DEAD"/>
    <property type="match status" value="1"/>
</dbReference>
<proteinExistence type="predicted"/>
<dbReference type="InterPro" id="IPR011545">
    <property type="entry name" value="DEAD/DEAH_box_helicase_dom"/>
</dbReference>
<dbReference type="SMART" id="SM00487">
    <property type="entry name" value="DEXDc"/>
    <property type="match status" value="1"/>
</dbReference>
<evidence type="ECO:0000313" key="3">
    <source>
        <dbReference type="Proteomes" id="UP001315278"/>
    </source>
</evidence>
<dbReference type="Proteomes" id="UP001315278">
    <property type="component" value="Unassembled WGS sequence"/>
</dbReference>
<keyword evidence="2" id="KW-0347">Helicase</keyword>
<feature type="domain" description="Helicase ATP-binding" evidence="1">
    <location>
        <begin position="30"/>
        <end position="189"/>
    </location>
</feature>
<dbReference type="Gene3D" id="3.40.50.300">
    <property type="entry name" value="P-loop containing nucleotide triphosphate hydrolases"/>
    <property type="match status" value="2"/>
</dbReference>
<evidence type="ECO:0000313" key="2">
    <source>
        <dbReference type="EMBL" id="MBR0796866.1"/>
    </source>
</evidence>
<gene>
    <name evidence="2" type="ORF">JQ615_15830</name>
</gene>
<evidence type="ECO:0000259" key="1">
    <source>
        <dbReference type="PROSITE" id="PS51192"/>
    </source>
</evidence>
<comment type="caution">
    <text evidence="2">The sequence shown here is derived from an EMBL/GenBank/DDBJ whole genome shotgun (WGS) entry which is preliminary data.</text>
</comment>
<accession>A0ABS5FJB0</accession>
<keyword evidence="2" id="KW-0067">ATP-binding</keyword>
<dbReference type="EMBL" id="JAFCJH010000014">
    <property type="protein sequence ID" value="MBR0796866.1"/>
    <property type="molecule type" value="Genomic_DNA"/>
</dbReference>
<dbReference type="PROSITE" id="PS51192">
    <property type="entry name" value="HELICASE_ATP_BIND_1"/>
    <property type="match status" value="1"/>
</dbReference>
<protein>
    <submittedName>
        <fullName evidence="2">DEAD/DEAH box helicase</fullName>
    </submittedName>
</protein>
<keyword evidence="2" id="KW-0547">Nucleotide-binding</keyword>
<dbReference type="InterPro" id="IPR014001">
    <property type="entry name" value="Helicase_ATP-bd"/>
</dbReference>